<accession>I0K6U2</accession>
<dbReference type="EMBL" id="HE796683">
    <property type="protein sequence ID" value="CCG99845.1"/>
    <property type="molecule type" value="Genomic_DNA"/>
</dbReference>
<dbReference type="Pfam" id="PF09643">
    <property type="entry name" value="YopX"/>
    <property type="match status" value="1"/>
</dbReference>
<dbReference type="AlphaFoldDB" id="I0K6U2"/>
<organism evidence="2 3">
    <name type="scientific">Fibrella aestuarina BUZ 2</name>
    <dbReference type="NCBI Taxonomy" id="1166018"/>
    <lineage>
        <taxon>Bacteria</taxon>
        <taxon>Pseudomonadati</taxon>
        <taxon>Bacteroidota</taxon>
        <taxon>Cytophagia</taxon>
        <taxon>Cytophagales</taxon>
        <taxon>Spirosomataceae</taxon>
        <taxon>Fibrella</taxon>
    </lineage>
</organism>
<protein>
    <recommendedName>
        <fullName evidence="1">YopX protein domain-containing protein</fullName>
    </recommendedName>
</protein>
<dbReference type="RefSeq" id="WP_015330944.1">
    <property type="nucleotide sequence ID" value="NC_020054.1"/>
</dbReference>
<evidence type="ECO:0000313" key="3">
    <source>
        <dbReference type="Proteomes" id="UP000011058"/>
    </source>
</evidence>
<dbReference type="SUPFAM" id="SSF159006">
    <property type="entry name" value="YopX-like"/>
    <property type="match status" value="1"/>
</dbReference>
<dbReference type="Gene3D" id="2.30.30.290">
    <property type="entry name" value="YopX-like domains"/>
    <property type="match status" value="1"/>
</dbReference>
<dbReference type="OrthoDB" id="1809393at2"/>
<gene>
    <name evidence="2" type="ORF">FAES_1835</name>
</gene>
<keyword evidence="3" id="KW-1185">Reference proteome</keyword>
<proteinExistence type="predicted"/>
<evidence type="ECO:0000259" key="1">
    <source>
        <dbReference type="Pfam" id="PF09643"/>
    </source>
</evidence>
<name>I0K6U2_9BACT</name>
<dbReference type="HOGENOM" id="CLU_1893079_0_0_10"/>
<reference evidence="2 3" key="1">
    <citation type="journal article" date="2012" name="J. Bacteriol.">
        <title>Genome Sequence of Fibrella aestuarina BUZ 2T, a Filamentous Marine Bacterium.</title>
        <authorList>
            <person name="Filippini M."/>
            <person name="Qi W."/>
            <person name="Blom J."/>
            <person name="Goesmann A."/>
            <person name="Smits T.H."/>
            <person name="Bagheri H.C."/>
        </authorList>
    </citation>
    <scope>NUCLEOTIDE SEQUENCE [LARGE SCALE GENOMIC DNA]</scope>
    <source>
        <strain evidence="3">BUZ 2T</strain>
    </source>
</reference>
<sequence length="145" mass="16586">MARIIKLRTWDSINRVLSPLSSLEQLTDPRYEVTQFTGLYDANGVEVWEGDITRWSNFDADDLTANYAHYLVIHHNGCFGTICNRGSDFSPFSDMLGWLEPNGVLRQIKDEVVGTKYTDLHLLDESGEWEGFDTARETVFHQLAL</sequence>
<evidence type="ECO:0000313" key="2">
    <source>
        <dbReference type="EMBL" id="CCG99845.1"/>
    </source>
</evidence>
<dbReference type="KEGG" id="fae:FAES_1835"/>
<feature type="domain" description="YopX protein" evidence="1">
    <location>
        <begin position="32"/>
        <end position="84"/>
    </location>
</feature>
<dbReference type="STRING" id="1166018.FAES_1835"/>
<dbReference type="Proteomes" id="UP000011058">
    <property type="component" value="Chromosome"/>
</dbReference>
<dbReference type="InterPro" id="IPR023385">
    <property type="entry name" value="YopX-like_C"/>
</dbReference>
<dbReference type="InterPro" id="IPR019096">
    <property type="entry name" value="YopX_protein"/>
</dbReference>